<dbReference type="PROSITE" id="PS50111">
    <property type="entry name" value="CHEMOTAXIS_TRANSDUC_2"/>
    <property type="match status" value="1"/>
</dbReference>
<dbReference type="CDD" id="cd06225">
    <property type="entry name" value="HAMP"/>
    <property type="match status" value="1"/>
</dbReference>
<dbReference type="PANTHER" id="PTHR32089:SF112">
    <property type="entry name" value="LYSOZYME-LIKE PROTEIN-RELATED"/>
    <property type="match status" value="1"/>
</dbReference>
<evidence type="ECO:0000259" key="6">
    <source>
        <dbReference type="PROSITE" id="PS50885"/>
    </source>
</evidence>
<dbReference type="OrthoDB" id="362769at2"/>
<organism evidence="7 8">
    <name type="scientific">Spirochaeta lutea</name>
    <dbReference type="NCBI Taxonomy" id="1480694"/>
    <lineage>
        <taxon>Bacteria</taxon>
        <taxon>Pseudomonadati</taxon>
        <taxon>Spirochaetota</taxon>
        <taxon>Spirochaetia</taxon>
        <taxon>Spirochaetales</taxon>
        <taxon>Spirochaetaceae</taxon>
        <taxon>Spirochaeta</taxon>
    </lineage>
</organism>
<dbReference type="SMART" id="SM00283">
    <property type="entry name" value="MA"/>
    <property type="match status" value="1"/>
</dbReference>
<dbReference type="Gene3D" id="1.10.287.950">
    <property type="entry name" value="Methyl-accepting chemotaxis protein"/>
    <property type="match status" value="1"/>
</dbReference>
<keyword evidence="8" id="KW-1185">Reference proteome</keyword>
<keyword evidence="4" id="KW-0812">Transmembrane</keyword>
<feature type="domain" description="HAMP" evidence="6">
    <location>
        <begin position="311"/>
        <end position="365"/>
    </location>
</feature>
<dbReference type="PANTHER" id="PTHR32089">
    <property type="entry name" value="METHYL-ACCEPTING CHEMOTAXIS PROTEIN MCPB"/>
    <property type="match status" value="1"/>
</dbReference>
<evidence type="ECO:0000313" key="8">
    <source>
        <dbReference type="Proteomes" id="UP000029692"/>
    </source>
</evidence>
<dbReference type="SUPFAM" id="SSF58104">
    <property type="entry name" value="Methyl-accepting chemotaxis protein (MCP) signaling domain"/>
    <property type="match status" value="2"/>
</dbReference>
<keyword evidence="1 3" id="KW-0807">Transducer</keyword>
<dbReference type="Pfam" id="PF00015">
    <property type="entry name" value="MCPsignal"/>
    <property type="match status" value="1"/>
</dbReference>
<comment type="similarity">
    <text evidence="2">Belongs to the methyl-accepting chemotaxis (MCP) protein family.</text>
</comment>
<dbReference type="Gene3D" id="3.30.450.20">
    <property type="entry name" value="PAS domain"/>
    <property type="match status" value="1"/>
</dbReference>
<reference evidence="7 8" key="1">
    <citation type="submission" date="2014-05" db="EMBL/GenBank/DDBJ databases">
        <title>De novo Genome Sequence of Spirocheata sp.</title>
        <authorList>
            <person name="Shivani Y."/>
            <person name="Subhash Y."/>
            <person name="Tushar L."/>
            <person name="Sasikala C."/>
            <person name="Ramana C.V."/>
        </authorList>
    </citation>
    <scope>NUCLEOTIDE SEQUENCE [LARGE SCALE GENOMIC DNA]</scope>
    <source>
        <strain evidence="7 8">JC230</strain>
    </source>
</reference>
<evidence type="ECO:0000256" key="1">
    <source>
        <dbReference type="ARBA" id="ARBA00023224"/>
    </source>
</evidence>
<evidence type="ECO:0000259" key="5">
    <source>
        <dbReference type="PROSITE" id="PS50111"/>
    </source>
</evidence>
<keyword evidence="4" id="KW-1133">Transmembrane helix</keyword>
<dbReference type="InterPro" id="IPR003660">
    <property type="entry name" value="HAMP_dom"/>
</dbReference>
<dbReference type="RefSeq" id="WP_037546911.1">
    <property type="nucleotide sequence ID" value="NZ_JNUP01000049.1"/>
</dbReference>
<evidence type="ECO:0000256" key="2">
    <source>
        <dbReference type="ARBA" id="ARBA00029447"/>
    </source>
</evidence>
<evidence type="ECO:0000313" key="7">
    <source>
        <dbReference type="EMBL" id="KGE72662.1"/>
    </source>
</evidence>
<dbReference type="GO" id="GO:0007165">
    <property type="term" value="P:signal transduction"/>
    <property type="evidence" value="ECO:0007669"/>
    <property type="project" value="UniProtKB-KW"/>
</dbReference>
<dbReference type="Pfam" id="PF00672">
    <property type="entry name" value="HAMP"/>
    <property type="match status" value="1"/>
</dbReference>
<dbReference type="InterPro" id="IPR004089">
    <property type="entry name" value="MCPsignal_dom"/>
</dbReference>
<comment type="caution">
    <text evidence="7">The sequence shown here is derived from an EMBL/GenBank/DDBJ whole genome shotgun (WGS) entry which is preliminary data.</text>
</comment>
<dbReference type="AlphaFoldDB" id="A0A098R1S1"/>
<dbReference type="eggNOG" id="COG0840">
    <property type="taxonomic scope" value="Bacteria"/>
</dbReference>
<feature type="domain" description="Methyl-accepting transducer" evidence="5">
    <location>
        <begin position="412"/>
        <end position="634"/>
    </location>
</feature>
<evidence type="ECO:0008006" key="9">
    <source>
        <dbReference type="Google" id="ProtNLM"/>
    </source>
</evidence>
<feature type="transmembrane region" description="Helical" evidence="4">
    <location>
        <begin position="288"/>
        <end position="310"/>
    </location>
</feature>
<evidence type="ECO:0000256" key="4">
    <source>
        <dbReference type="SAM" id="Phobius"/>
    </source>
</evidence>
<dbReference type="PROSITE" id="PS50885">
    <property type="entry name" value="HAMP"/>
    <property type="match status" value="1"/>
</dbReference>
<evidence type="ECO:0000256" key="3">
    <source>
        <dbReference type="PROSITE-ProRule" id="PRU00284"/>
    </source>
</evidence>
<gene>
    <name evidence="7" type="ORF">DC28_06310</name>
</gene>
<dbReference type="STRING" id="1480694.DC28_06310"/>
<protein>
    <recommendedName>
        <fullName evidence="9">Chemotaxis protein</fullName>
    </recommendedName>
</protein>
<name>A0A098R1S1_9SPIO</name>
<dbReference type="SMART" id="SM00304">
    <property type="entry name" value="HAMP"/>
    <property type="match status" value="1"/>
</dbReference>
<feature type="transmembrane region" description="Helical" evidence="4">
    <location>
        <begin position="9"/>
        <end position="31"/>
    </location>
</feature>
<dbReference type="EMBL" id="JNUP01000049">
    <property type="protein sequence ID" value="KGE72662.1"/>
    <property type="molecule type" value="Genomic_DNA"/>
</dbReference>
<accession>A0A098R1S1</accession>
<dbReference type="Gene3D" id="1.10.8.500">
    <property type="entry name" value="HAMP domain in histidine kinase"/>
    <property type="match status" value="1"/>
</dbReference>
<sequence length="698" mass="75541">MRNSILTKIIIPTAAIVLVGILAAGFGSYVFTSRVYNQDIKPAYLRSISGTLAAPVEVRVARAIESSRNIAENPFIQDWIAAGEPESQPQTRALVLEHLDMLTSRFDYFTTFLVGVQTGNYWADGERLIEVVSPDDPDDSWFYQALESTQQYILNLDYNSQLQETSLFVNVPMRRNGRAIGVAGVGIEVTGLAREFQEYAGNDSDTIITLIDREGSILISNNPDYPGQNLSSLVNTQVIQDLLETNYAEARIGLNTLLVSANQILDSEYSLVTMIPNQTLTTFLNRSLMITLAATLVGLAITILTVLLVVRRIVKPIRLVQHQLAEISQGEADLTQTLAVHSRDETGLLAEAFNLLMEKLREIISTVQKGSRTMAANKDEIVSGSEESSASITQISANIASVKDTIHNLSDNIEKTASVIHEISDSLSGLHTQVDTQVSAIEETTASVEQINAQANSINAMVETRVTQSKDLTEVVNRTRTDIDQVSQLVETLSKQTDTMISAASVINTIAAQTNLLAMNAAIEAAHAGDQGRGFAVVADEIRKLAENSASNAKTIQNSLKQSVSQIHEISSAFEGTRQVFDQVDDSTGQVVISFQEINSTVTELSAGMGEITKAIVSIRDAINEVNDSSTRISSAVTDLNTMNTENKDIASTVTSAIGEIAQGASEIATAVTNLNENIGSLSGQIGKITHEVDRFTV</sequence>
<dbReference type="InterPro" id="IPR029151">
    <property type="entry name" value="Sensor-like_sf"/>
</dbReference>
<dbReference type="Proteomes" id="UP000029692">
    <property type="component" value="Unassembled WGS sequence"/>
</dbReference>
<dbReference type="GO" id="GO:0016020">
    <property type="term" value="C:membrane"/>
    <property type="evidence" value="ECO:0007669"/>
    <property type="project" value="InterPro"/>
</dbReference>
<proteinExistence type="inferred from homology"/>
<keyword evidence="4" id="KW-0472">Membrane</keyword>
<dbReference type="SUPFAM" id="SSF103190">
    <property type="entry name" value="Sensory domain-like"/>
    <property type="match status" value="1"/>
</dbReference>